<dbReference type="Proteomes" id="UP000813427">
    <property type="component" value="Unassembled WGS sequence"/>
</dbReference>
<gene>
    <name evidence="6" type="ORF">BKA59DRAFT_534401</name>
</gene>
<dbReference type="PANTHER" id="PTHR13710">
    <property type="entry name" value="DNA HELICASE RECQ FAMILY MEMBER"/>
    <property type="match status" value="1"/>
</dbReference>
<evidence type="ECO:0000256" key="2">
    <source>
        <dbReference type="ARBA" id="ARBA00034617"/>
    </source>
</evidence>
<dbReference type="GO" id="GO:0005737">
    <property type="term" value="C:cytoplasm"/>
    <property type="evidence" value="ECO:0007669"/>
    <property type="project" value="TreeGrafter"/>
</dbReference>
<evidence type="ECO:0000256" key="3">
    <source>
        <dbReference type="ARBA" id="ARBA00034808"/>
    </source>
</evidence>
<reference evidence="6" key="1">
    <citation type="journal article" date="2021" name="Nat. Commun.">
        <title>Genetic determinants of endophytism in the Arabidopsis root mycobiome.</title>
        <authorList>
            <person name="Mesny F."/>
            <person name="Miyauchi S."/>
            <person name="Thiergart T."/>
            <person name="Pickel B."/>
            <person name="Atanasova L."/>
            <person name="Karlsson M."/>
            <person name="Huettel B."/>
            <person name="Barry K.W."/>
            <person name="Haridas S."/>
            <person name="Chen C."/>
            <person name="Bauer D."/>
            <person name="Andreopoulos W."/>
            <person name="Pangilinan J."/>
            <person name="LaButti K."/>
            <person name="Riley R."/>
            <person name="Lipzen A."/>
            <person name="Clum A."/>
            <person name="Drula E."/>
            <person name="Henrissat B."/>
            <person name="Kohler A."/>
            <person name="Grigoriev I.V."/>
            <person name="Martin F.M."/>
            <person name="Hacquard S."/>
        </authorList>
    </citation>
    <scope>NUCLEOTIDE SEQUENCE</scope>
    <source>
        <strain evidence="6">MPI-SDFR-AT-0068</strain>
    </source>
</reference>
<dbReference type="EMBL" id="JAGPXF010000008">
    <property type="protein sequence ID" value="KAH7232746.1"/>
    <property type="molecule type" value="Genomic_DNA"/>
</dbReference>
<protein>
    <recommendedName>
        <fullName evidence="3">DNA 3'-5' helicase</fullName>
        <ecNumber evidence="3">5.6.2.4</ecNumber>
    </recommendedName>
</protein>
<feature type="compositionally biased region" description="Polar residues" evidence="4">
    <location>
        <begin position="82"/>
        <end position="92"/>
    </location>
</feature>
<dbReference type="InterPro" id="IPR001650">
    <property type="entry name" value="Helicase_C-like"/>
</dbReference>
<dbReference type="GO" id="GO:0000724">
    <property type="term" value="P:double-strand break repair via homologous recombination"/>
    <property type="evidence" value="ECO:0007669"/>
    <property type="project" value="TreeGrafter"/>
</dbReference>
<dbReference type="GO" id="GO:0005694">
    <property type="term" value="C:chromosome"/>
    <property type="evidence" value="ECO:0007669"/>
    <property type="project" value="TreeGrafter"/>
</dbReference>
<dbReference type="GO" id="GO:0005634">
    <property type="term" value="C:nucleus"/>
    <property type="evidence" value="ECO:0007669"/>
    <property type="project" value="TreeGrafter"/>
</dbReference>
<dbReference type="InterPro" id="IPR027417">
    <property type="entry name" value="P-loop_NTPase"/>
</dbReference>
<dbReference type="Pfam" id="PF00271">
    <property type="entry name" value="Helicase_C"/>
    <property type="match status" value="1"/>
</dbReference>
<organism evidence="6 7">
    <name type="scientific">Fusarium tricinctum</name>
    <dbReference type="NCBI Taxonomy" id="61284"/>
    <lineage>
        <taxon>Eukaryota</taxon>
        <taxon>Fungi</taxon>
        <taxon>Dikarya</taxon>
        <taxon>Ascomycota</taxon>
        <taxon>Pezizomycotina</taxon>
        <taxon>Sordariomycetes</taxon>
        <taxon>Hypocreomycetidae</taxon>
        <taxon>Hypocreales</taxon>
        <taxon>Nectriaceae</taxon>
        <taxon>Fusarium</taxon>
        <taxon>Fusarium tricinctum species complex</taxon>
    </lineage>
</organism>
<dbReference type="EC" id="5.6.2.4" evidence="3"/>
<dbReference type="GO" id="GO:0043138">
    <property type="term" value="F:3'-5' DNA helicase activity"/>
    <property type="evidence" value="ECO:0007669"/>
    <property type="project" value="UniProtKB-EC"/>
</dbReference>
<evidence type="ECO:0000259" key="5">
    <source>
        <dbReference type="SMART" id="SM00490"/>
    </source>
</evidence>
<sequence length="243" mass="27088">MRDDLHGRCAKSQIATYARNSRGVHQITPIVFVTSGSAVTKGFVDFGDRLQPRKALNCVVVDGCHTIFRPWSMELGRGSEYATRQGSRSPQPAATGEYQPDKKDSSGANTGQEAEDSHVVKIVHDWLHSNNQGRVIIYANTIDRVERSGVDVPDVRLVVHAGMPNQSRDYVQESGRAGRDGIRSQAVVVIYQQEEVKMECLSLPPRARGRNTATESRTNKWPPKEAAVKRFISGEWCRRMVLD</sequence>
<dbReference type="GO" id="GO:0009378">
    <property type="term" value="F:four-way junction helicase activity"/>
    <property type="evidence" value="ECO:0007669"/>
    <property type="project" value="TreeGrafter"/>
</dbReference>
<comment type="similarity">
    <text evidence="1">Belongs to the helicase family. RecQ subfamily.</text>
</comment>
<keyword evidence="7" id="KW-1185">Reference proteome</keyword>
<proteinExistence type="inferred from homology"/>
<dbReference type="PANTHER" id="PTHR13710:SF149">
    <property type="entry name" value="ATP-DEPENDENT DNA HELICASE TLH2"/>
    <property type="match status" value="1"/>
</dbReference>
<feature type="domain" description="Helicase C-terminal" evidence="5">
    <location>
        <begin position="44"/>
        <end position="181"/>
    </location>
</feature>
<evidence type="ECO:0000256" key="4">
    <source>
        <dbReference type="SAM" id="MobiDB-lite"/>
    </source>
</evidence>
<evidence type="ECO:0000313" key="7">
    <source>
        <dbReference type="Proteomes" id="UP000813427"/>
    </source>
</evidence>
<comment type="caution">
    <text evidence="6">The sequence shown here is derived from an EMBL/GenBank/DDBJ whole genome shotgun (WGS) entry which is preliminary data.</text>
</comment>
<dbReference type="SUPFAM" id="SSF52540">
    <property type="entry name" value="P-loop containing nucleoside triphosphate hydrolases"/>
    <property type="match status" value="1"/>
</dbReference>
<name>A0A8K0RJE1_9HYPO</name>
<comment type="catalytic activity">
    <reaction evidence="2">
        <text>Couples ATP hydrolysis with the unwinding of duplex DNA by translocating in the 3'-5' direction.</text>
        <dbReference type="EC" id="5.6.2.4"/>
    </reaction>
</comment>
<evidence type="ECO:0000313" key="6">
    <source>
        <dbReference type="EMBL" id="KAH7232746.1"/>
    </source>
</evidence>
<evidence type="ECO:0000256" key="1">
    <source>
        <dbReference type="ARBA" id="ARBA00005446"/>
    </source>
</evidence>
<accession>A0A8K0RJE1</accession>
<dbReference type="SMART" id="SM00490">
    <property type="entry name" value="HELICc"/>
    <property type="match status" value="1"/>
</dbReference>
<dbReference type="AlphaFoldDB" id="A0A8K0RJE1"/>
<dbReference type="OrthoDB" id="5425465at2759"/>
<feature type="region of interest" description="Disordered" evidence="4">
    <location>
        <begin position="79"/>
        <end position="115"/>
    </location>
</feature>
<dbReference type="Gene3D" id="3.40.50.300">
    <property type="entry name" value="P-loop containing nucleotide triphosphate hydrolases"/>
    <property type="match status" value="1"/>
</dbReference>